<dbReference type="InterPro" id="IPR000467">
    <property type="entry name" value="G_patch_dom"/>
</dbReference>
<reference evidence="6 7" key="1">
    <citation type="submission" date="2018-04" db="EMBL/GenBank/DDBJ databases">
        <authorList>
            <person name="Zhang X."/>
            <person name="Yuan J."/>
            <person name="Li F."/>
            <person name="Xiang J."/>
        </authorList>
    </citation>
    <scope>NUCLEOTIDE SEQUENCE [LARGE SCALE GENOMIC DNA]</scope>
    <source>
        <tissue evidence="6">Muscle</tissue>
    </source>
</reference>
<feature type="region of interest" description="Disordered" evidence="4">
    <location>
        <begin position="333"/>
        <end position="360"/>
    </location>
</feature>
<dbReference type="Pfam" id="PF01585">
    <property type="entry name" value="G-patch"/>
    <property type="match status" value="1"/>
</dbReference>
<dbReference type="SMART" id="SM00443">
    <property type="entry name" value="G_patch"/>
    <property type="match status" value="1"/>
</dbReference>
<dbReference type="PROSITE" id="PS50174">
    <property type="entry name" value="G_PATCH"/>
    <property type="match status" value="1"/>
</dbReference>
<dbReference type="PANTHER" id="PTHR13948:SF3">
    <property type="entry name" value="FI21118P1"/>
    <property type="match status" value="1"/>
</dbReference>
<dbReference type="SUPFAM" id="SSF54928">
    <property type="entry name" value="RNA-binding domain, RBD"/>
    <property type="match status" value="1"/>
</dbReference>
<proteinExistence type="predicted"/>
<name>A0A3R7QMJ5_PENVA</name>
<feature type="region of interest" description="Disordered" evidence="4">
    <location>
        <begin position="375"/>
        <end position="403"/>
    </location>
</feature>
<feature type="compositionally biased region" description="Basic and acidic residues" evidence="4">
    <location>
        <begin position="338"/>
        <end position="360"/>
    </location>
</feature>
<evidence type="ECO:0000256" key="1">
    <source>
        <dbReference type="ARBA" id="ARBA00004123"/>
    </source>
</evidence>
<dbReference type="OrthoDB" id="29221at2759"/>
<keyword evidence="3" id="KW-0539">Nucleus</keyword>
<evidence type="ECO:0000256" key="3">
    <source>
        <dbReference type="ARBA" id="ARBA00023242"/>
    </source>
</evidence>
<evidence type="ECO:0000313" key="7">
    <source>
        <dbReference type="Proteomes" id="UP000283509"/>
    </source>
</evidence>
<feature type="region of interest" description="Disordered" evidence="4">
    <location>
        <begin position="1"/>
        <end position="42"/>
    </location>
</feature>
<feature type="region of interest" description="Disordered" evidence="4">
    <location>
        <begin position="454"/>
        <end position="473"/>
    </location>
</feature>
<feature type="domain" description="G-patch" evidence="5">
    <location>
        <begin position="589"/>
        <end position="635"/>
    </location>
</feature>
<keyword evidence="2" id="KW-0694">RNA-binding</keyword>
<sequence>MTPHGGWKPNRYRGESPPARPGPRQFPRQGLWTPGRGQGVTAQPTLPVTLASATTTTTVNVLTRTSTTTKSRHHGSSSSQGVGTPSSCGAHNFKRRDSCFKCSAPRHESEAGEEGSDEVCTYPTNTLLLRGLDVLSTEESVLQGIQHVGSDLPIRSVRIGRDPLTNTSRGVCYIELNSVLDSMQLHNKLAHAPPTIDGKQVTISYCKLNPNNGNEYTAGADIKQLAEYSASLYAQTPEEHASYVQYYTMYYQQQAQTVTQTTPGSANYDGVQLQTGEYPTYPPPDVSTYQYDETSGYYYDPSTTLYYDASSNTTTMLSGQYLYWDAEKSTYLPAPVGEDGHEGKKGDKKEKEKDKQDKVKVAKKIAKDMERWAKAQNKRNESAITGKAATAEPAGGSREGSGTGAADAAFAVLLERRDRASLVEKQSQVFQMHMKKDSAPVLASMKKSGLVAAYGGEGSDSEEETGAGLGGMGGEERLEEKLVDYTKMACLLCKRQFPNKEALGRHVQLSDLHKTNLEAMRKSRGSGDGAGGLGGMTAAQYRDRAKERRQKYGEPSVPAPNKLKERYMAAREEVEATKYEEPTKQGIGSDNIGNKLLKKMGWTDGQGLGKANQGRTSIIETERRVATAGLGMQGSTYSVVGDSYKDCVKKMMFHRYQELDAQEKSVKS</sequence>
<dbReference type="PANTHER" id="PTHR13948">
    <property type="entry name" value="RNA-BINDING PROTEIN"/>
    <property type="match status" value="1"/>
</dbReference>
<dbReference type="Gene3D" id="4.10.1060.10">
    <property type="entry name" value="Zinc finger, RanBP2-type"/>
    <property type="match status" value="1"/>
</dbReference>
<dbReference type="Pfam" id="PF17780">
    <property type="entry name" value="OCRE"/>
    <property type="match status" value="1"/>
</dbReference>
<organism evidence="6 7">
    <name type="scientific">Penaeus vannamei</name>
    <name type="common">Whiteleg shrimp</name>
    <name type="synonym">Litopenaeus vannamei</name>
    <dbReference type="NCBI Taxonomy" id="6689"/>
    <lineage>
        <taxon>Eukaryota</taxon>
        <taxon>Metazoa</taxon>
        <taxon>Ecdysozoa</taxon>
        <taxon>Arthropoda</taxon>
        <taxon>Crustacea</taxon>
        <taxon>Multicrustacea</taxon>
        <taxon>Malacostraca</taxon>
        <taxon>Eumalacostraca</taxon>
        <taxon>Eucarida</taxon>
        <taxon>Decapoda</taxon>
        <taxon>Dendrobranchiata</taxon>
        <taxon>Penaeoidea</taxon>
        <taxon>Penaeidae</taxon>
        <taxon>Penaeus</taxon>
    </lineage>
</organism>
<feature type="region of interest" description="Disordered" evidence="4">
    <location>
        <begin position="65"/>
        <end position="88"/>
    </location>
</feature>
<evidence type="ECO:0000256" key="4">
    <source>
        <dbReference type="SAM" id="MobiDB-lite"/>
    </source>
</evidence>
<reference evidence="6 7" key="2">
    <citation type="submission" date="2019-01" db="EMBL/GenBank/DDBJ databases">
        <title>The decoding of complex shrimp genome reveals the adaptation for benthos swimmer, frequently molting mechanism and breeding impact on genome.</title>
        <authorList>
            <person name="Sun Y."/>
            <person name="Gao Y."/>
            <person name="Yu Y."/>
        </authorList>
    </citation>
    <scope>NUCLEOTIDE SEQUENCE [LARGE SCALE GENOMIC DNA]</scope>
    <source>
        <tissue evidence="6">Muscle</tissue>
    </source>
</reference>
<evidence type="ECO:0000256" key="2">
    <source>
        <dbReference type="ARBA" id="ARBA00022884"/>
    </source>
</evidence>
<dbReference type="CDD" id="cd12313">
    <property type="entry name" value="RRM1_RRM2_RBM5_like"/>
    <property type="match status" value="1"/>
</dbReference>
<dbReference type="STRING" id="6689.A0A3R7QMJ5"/>
<dbReference type="GO" id="GO:0000398">
    <property type="term" value="P:mRNA splicing, via spliceosome"/>
    <property type="evidence" value="ECO:0007669"/>
    <property type="project" value="TreeGrafter"/>
</dbReference>
<comment type="subcellular location">
    <subcellularLocation>
        <location evidence="1">Nucleus</location>
    </subcellularLocation>
</comment>
<dbReference type="InterPro" id="IPR012677">
    <property type="entry name" value="Nucleotide-bd_a/b_plait_sf"/>
</dbReference>
<dbReference type="Gene3D" id="3.30.70.330">
    <property type="match status" value="1"/>
</dbReference>
<accession>A0A3R7QMJ5</accession>
<protein>
    <submittedName>
        <fullName evidence="6">RNA-binding protein 10</fullName>
    </submittedName>
</protein>
<keyword evidence="7" id="KW-1185">Reference proteome</keyword>
<dbReference type="GO" id="GO:0003723">
    <property type="term" value="F:RNA binding"/>
    <property type="evidence" value="ECO:0007669"/>
    <property type="project" value="UniProtKB-KW"/>
</dbReference>
<evidence type="ECO:0000313" key="6">
    <source>
        <dbReference type="EMBL" id="ROT72263.1"/>
    </source>
</evidence>
<gene>
    <name evidence="6" type="ORF">C7M84_009335</name>
</gene>
<dbReference type="GO" id="GO:0005634">
    <property type="term" value="C:nucleus"/>
    <property type="evidence" value="ECO:0007669"/>
    <property type="project" value="UniProtKB-SubCell"/>
</dbReference>
<dbReference type="CDD" id="cd16162">
    <property type="entry name" value="OCRE_RBM5_like"/>
    <property type="match status" value="1"/>
</dbReference>
<evidence type="ECO:0000259" key="5">
    <source>
        <dbReference type="PROSITE" id="PS50174"/>
    </source>
</evidence>
<comment type="caution">
    <text evidence="6">The sequence shown here is derived from an EMBL/GenBank/DDBJ whole genome shotgun (WGS) entry which is preliminary data.</text>
</comment>
<dbReference type="Proteomes" id="UP000283509">
    <property type="component" value="Unassembled WGS sequence"/>
</dbReference>
<feature type="compositionally biased region" description="Low complexity" evidence="4">
    <location>
        <begin position="76"/>
        <end position="87"/>
    </location>
</feature>
<dbReference type="InterPro" id="IPR041591">
    <property type="entry name" value="OCRE"/>
</dbReference>
<dbReference type="InterPro" id="IPR035979">
    <property type="entry name" value="RBD_domain_sf"/>
</dbReference>
<dbReference type="AlphaFoldDB" id="A0A3R7QMJ5"/>
<dbReference type="EMBL" id="QCYY01002184">
    <property type="protein sequence ID" value="ROT72263.1"/>
    <property type="molecule type" value="Genomic_DNA"/>
</dbReference>